<proteinExistence type="predicted"/>
<dbReference type="Proteomes" id="UP000032266">
    <property type="component" value="Chromosome"/>
</dbReference>
<name>A0A0C5VUI2_9GAMM</name>
<evidence type="ECO:0000256" key="1">
    <source>
        <dbReference type="SAM" id="MobiDB-lite"/>
    </source>
</evidence>
<organism evidence="2 3">
    <name type="scientific">Gynuella sunshinyii YC6258</name>
    <dbReference type="NCBI Taxonomy" id="1445510"/>
    <lineage>
        <taxon>Bacteria</taxon>
        <taxon>Pseudomonadati</taxon>
        <taxon>Pseudomonadota</taxon>
        <taxon>Gammaproteobacteria</taxon>
        <taxon>Oceanospirillales</taxon>
        <taxon>Saccharospirillaceae</taxon>
        <taxon>Gynuella</taxon>
    </lineage>
</organism>
<feature type="compositionally biased region" description="Acidic residues" evidence="1">
    <location>
        <begin position="133"/>
        <end position="144"/>
    </location>
</feature>
<sequence>MRILQTADALPALYFLLFSRQVIPMKKVLILTVALANSVYALAADEHRQHGAHEHGAAKLMLAQDGKDFQLSLDTPAFNIYGFEHQPENSQQKELVANANALLKQGEELFLFPKDAQCTLQEASVETEQHEQGDDEDHDGDEAEEHGGHSDLNVAWHFSCAQPLEAKTLTLTIFDAFDNLKDLDVEYLTDSGQGAIELSPEKHTFKF</sequence>
<protein>
    <recommendedName>
        <fullName evidence="4">DUF2796 domain-containing protein</fullName>
    </recommendedName>
</protein>
<gene>
    <name evidence="2" type="ORF">YC6258_04936</name>
</gene>
<dbReference type="HOGENOM" id="CLU_095659_0_0_6"/>
<dbReference type="KEGG" id="gsn:YC6258_04936"/>
<evidence type="ECO:0000313" key="3">
    <source>
        <dbReference type="Proteomes" id="UP000032266"/>
    </source>
</evidence>
<dbReference type="Pfam" id="PF10986">
    <property type="entry name" value="ZrgA"/>
    <property type="match status" value="1"/>
</dbReference>
<dbReference type="AlphaFoldDB" id="A0A0C5VUI2"/>
<accession>A0A0C5VUI2</accession>
<dbReference type="EMBL" id="CP007142">
    <property type="protein sequence ID" value="AJQ96968.1"/>
    <property type="molecule type" value="Genomic_DNA"/>
</dbReference>
<dbReference type="STRING" id="1445510.YC6258_04936"/>
<evidence type="ECO:0008006" key="4">
    <source>
        <dbReference type="Google" id="ProtNLM"/>
    </source>
</evidence>
<dbReference type="InterPro" id="IPR021253">
    <property type="entry name" value="ZrgA-like"/>
</dbReference>
<evidence type="ECO:0000313" key="2">
    <source>
        <dbReference type="EMBL" id="AJQ96968.1"/>
    </source>
</evidence>
<keyword evidence="3" id="KW-1185">Reference proteome</keyword>
<reference evidence="2 3" key="1">
    <citation type="submission" date="2014-01" db="EMBL/GenBank/DDBJ databases">
        <title>Full genme sequencing of cellulolytic bacterium Gynuella sunshinyii YC6258T gen. nov., sp. nov.</title>
        <authorList>
            <person name="Khan H."/>
            <person name="Chung E.J."/>
            <person name="Chung Y.R."/>
        </authorList>
    </citation>
    <scope>NUCLEOTIDE SEQUENCE [LARGE SCALE GENOMIC DNA]</scope>
    <source>
        <strain evidence="2 3">YC6258</strain>
    </source>
</reference>
<feature type="region of interest" description="Disordered" evidence="1">
    <location>
        <begin position="122"/>
        <end position="148"/>
    </location>
</feature>